<evidence type="ECO:0000313" key="4">
    <source>
        <dbReference type="Proteomes" id="UP000178943"/>
    </source>
</evidence>
<comment type="caution">
    <text evidence="3">The sequence shown here is derived from an EMBL/GenBank/DDBJ whole genome shotgun (WGS) entry which is preliminary data.</text>
</comment>
<dbReference type="SUPFAM" id="SSF53850">
    <property type="entry name" value="Periplasmic binding protein-like II"/>
    <property type="match status" value="1"/>
</dbReference>
<accession>A0A1F5V5M2</accession>
<proteinExistence type="predicted"/>
<protein>
    <recommendedName>
        <fullName evidence="2">PBP domain-containing protein</fullName>
    </recommendedName>
</protein>
<evidence type="ECO:0000256" key="1">
    <source>
        <dbReference type="ARBA" id="ARBA00022729"/>
    </source>
</evidence>
<feature type="domain" description="PBP" evidence="2">
    <location>
        <begin position="28"/>
        <end position="288"/>
    </location>
</feature>
<evidence type="ECO:0000313" key="3">
    <source>
        <dbReference type="EMBL" id="OGF58716.1"/>
    </source>
</evidence>
<keyword evidence="1" id="KW-0732">Signal</keyword>
<dbReference type="EMBL" id="MFGW01000233">
    <property type="protein sequence ID" value="OGF58716.1"/>
    <property type="molecule type" value="Genomic_DNA"/>
</dbReference>
<dbReference type="PANTHER" id="PTHR30570">
    <property type="entry name" value="PERIPLASMIC PHOSPHATE BINDING COMPONENT OF PHOSPHATE ABC TRANSPORTER"/>
    <property type="match status" value="1"/>
</dbReference>
<dbReference type="PANTHER" id="PTHR30570:SF1">
    <property type="entry name" value="PHOSPHATE-BINDING PROTEIN PSTS"/>
    <property type="match status" value="1"/>
</dbReference>
<gene>
    <name evidence="3" type="ORF">A2Y62_13070</name>
</gene>
<organism evidence="3 4">
    <name type="scientific">Candidatus Fischerbacteria bacterium RBG_13_37_8</name>
    <dbReference type="NCBI Taxonomy" id="1817863"/>
    <lineage>
        <taxon>Bacteria</taxon>
        <taxon>Candidatus Fischeribacteriota</taxon>
    </lineage>
</organism>
<dbReference type="InterPro" id="IPR024370">
    <property type="entry name" value="PBP_domain"/>
</dbReference>
<sequence length="315" mass="34262">MKQLIARLFGTVLIIALFGVHYLLAGSEEMKGTITLSGAWAIYPTAVAWGEGFQKKYPDVKVDISAGGAGKGAADAIAGLVDIGMVSREPDPAEINKGIVPIYILHDAVFPIINAKNPARVELLRKGLKKEAFTGLYITGNYSSWDQIAGGAKKKSVHVYTRSDSCGASAAWAKYVDNKKQEDLKGVGVYGDPGLIAAVKRDPLGIGYTNFSYIFTREGTVLEGLIIVPIDVNENNIADANEVNDNREKAINAINKGTYPATRKNYFFVKGKPSQLVKLFIEYAFSEEGTRIVEEVGTSLPLTKPEREKMLQSLR</sequence>
<dbReference type="Gene3D" id="3.40.190.10">
    <property type="entry name" value="Periplasmic binding protein-like II"/>
    <property type="match status" value="2"/>
</dbReference>
<dbReference type="STRING" id="1817863.A2Y62_13070"/>
<dbReference type="Proteomes" id="UP000178943">
    <property type="component" value="Unassembled WGS sequence"/>
</dbReference>
<dbReference type="Pfam" id="PF12849">
    <property type="entry name" value="PBP_like_2"/>
    <property type="match status" value="1"/>
</dbReference>
<reference evidence="3 4" key="1">
    <citation type="journal article" date="2016" name="Nat. Commun.">
        <title>Thousands of microbial genomes shed light on interconnected biogeochemical processes in an aquifer system.</title>
        <authorList>
            <person name="Anantharaman K."/>
            <person name="Brown C.T."/>
            <person name="Hug L.A."/>
            <person name="Sharon I."/>
            <person name="Castelle C.J."/>
            <person name="Probst A.J."/>
            <person name="Thomas B.C."/>
            <person name="Singh A."/>
            <person name="Wilkins M.J."/>
            <person name="Karaoz U."/>
            <person name="Brodie E.L."/>
            <person name="Williams K.H."/>
            <person name="Hubbard S.S."/>
            <person name="Banfield J.F."/>
        </authorList>
    </citation>
    <scope>NUCLEOTIDE SEQUENCE [LARGE SCALE GENOMIC DNA]</scope>
</reference>
<evidence type="ECO:0000259" key="2">
    <source>
        <dbReference type="Pfam" id="PF12849"/>
    </source>
</evidence>
<dbReference type="InterPro" id="IPR050811">
    <property type="entry name" value="Phosphate_ABC_transporter"/>
</dbReference>
<name>A0A1F5V5M2_9BACT</name>
<dbReference type="AlphaFoldDB" id="A0A1F5V5M2"/>